<evidence type="ECO:0000313" key="3">
    <source>
        <dbReference type="EMBL" id="GBF92587.1"/>
    </source>
</evidence>
<comment type="caution">
    <text evidence="3">The sequence shown here is derived from an EMBL/GenBank/DDBJ whole genome shotgun (WGS) entry which is preliminary data.</text>
</comment>
<keyword evidence="4" id="KW-1185">Reference proteome</keyword>
<dbReference type="GO" id="GO:0006897">
    <property type="term" value="P:endocytosis"/>
    <property type="evidence" value="ECO:0007669"/>
    <property type="project" value="InterPro"/>
</dbReference>
<gene>
    <name evidence="3" type="ORF">Rsub_05201</name>
</gene>
<dbReference type="InParanoid" id="A0A2V0P5X9"/>
<organism evidence="3 4">
    <name type="scientific">Raphidocelis subcapitata</name>
    <dbReference type="NCBI Taxonomy" id="307507"/>
    <lineage>
        <taxon>Eukaryota</taxon>
        <taxon>Viridiplantae</taxon>
        <taxon>Chlorophyta</taxon>
        <taxon>core chlorophytes</taxon>
        <taxon>Chlorophyceae</taxon>
        <taxon>CS clade</taxon>
        <taxon>Sphaeropleales</taxon>
        <taxon>Selenastraceae</taxon>
        <taxon>Raphidocelis</taxon>
    </lineage>
</organism>
<dbReference type="Proteomes" id="UP000247498">
    <property type="component" value="Unassembled WGS sequence"/>
</dbReference>
<reference evidence="3 4" key="1">
    <citation type="journal article" date="2018" name="Sci. Rep.">
        <title>Raphidocelis subcapitata (=Pseudokirchneriella subcapitata) provides an insight into genome evolution and environmental adaptations in the Sphaeropleales.</title>
        <authorList>
            <person name="Suzuki S."/>
            <person name="Yamaguchi H."/>
            <person name="Nakajima N."/>
            <person name="Kawachi M."/>
        </authorList>
    </citation>
    <scope>NUCLEOTIDE SEQUENCE [LARGE SCALE GENOMIC DNA]</scope>
    <source>
        <strain evidence="3 4">NIES-35</strain>
    </source>
</reference>
<dbReference type="PANTHER" id="PTHR12847">
    <property type="entry name" value="ATP-BINDING CASSETTE ABC TRANSPORTER-RELATED"/>
    <property type="match status" value="1"/>
</dbReference>
<proteinExistence type="predicted"/>
<dbReference type="OrthoDB" id="10265489at2759"/>
<dbReference type="GO" id="GO:0030125">
    <property type="term" value="C:clathrin vesicle coat"/>
    <property type="evidence" value="ECO:0007669"/>
    <property type="project" value="TreeGrafter"/>
</dbReference>
<dbReference type="Pfam" id="PF07933">
    <property type="entry name" value="DUF1681"/>
    <property type="match status" value="1"/>
</dbReference>
<evidence type="ECO:0000313" key="4">
    <source>
        <dbReference type="Proteomes" id="UP000247498"/>
    </source>
</evidence>
<feature type="region of interest" description="Disordered" evidence="1">
    <location>
        <begin position="195"/>
        <end position="277"/>
    </location>
</feature>
<evidence type="ECO:0000256" key="1">
    <source>
        <dbReference type="SAM" id="MobiDB-lite"/>
    </source>
</evidence>
<dbReference type="InterPro" id="IPR011993">
    <property type="entry name" value="PH-like_dom_sf"/>
</dbReference>
<dbReference type="STRING" id="307507.A0A2V0P5X9"/>
<feature type="compositionally biased region" description="Gly residues" evidence="1">
    <location>
        <begin position="197"/>
        <end position="217"/>
    </location>
</feature>
<feature type="domain" description="NECAP PHear" evidence="2">
    <location>
        <begin position="9"/>
        <end position="192"/>
    </location>
</feature>
<feature type="compositionally biased region" description="Gly residues" evidence="1">
    <location>
        <begin position="262"/>
        <end position="277"/>
    </location>
</feature>
<dbReference type="Gene3D" id="2.30.29.30">
    <property type="entry name" value="Pleckstrin-homology domain (PH domain)/Phosphotyrosine-binding domain (PTB)"/>
    <property type="match status" value="1"/>
</dbReference>
<dbReference type="EMBL" id="BDRX01000033">
    <property type="protein sequence ID" value="GBF92587.1"/>
    <property type="molecule type" value="Genomic_DNA"/>
</dbReference>
<feature type="compositionally biased region" description="Low complexity" evidence="1">
    <location>
        <begin position="218"/>
        <end position="227"/>
    </location>
</feature>
<dbReference type="PANTHER" id="PTHR12847:SF3">
    <property type="entry name" value="EAR-BINDING COAT-ASSOCIATED PROTEIN 2, PUTATIVE, EXPRESSED-RELATED"/>
    <property type="match status" value="1"/>
</dbReference>
<name>A0A2V0P5X9_9CHLO</name>
<protein>
    <recommendedName>
        <fullName evidence="2">NECAP PHear domain-containing protein</fullName>
    </recommendedName>
</protein>
<sequence>MDDPDLVYETLFVHRAVHVYKIPSRPDAGGHLSGQWRIADRMMTGRLRAVACGERVELRLEEGDTGELFAMCPYTFGSREVAVEPVADSSRYFVIRVEDPVTGRHAFLGLGFDERGDAFDFSAALADHERRARRERGAAAASAAAAAGGGGGAAAAAAVGARGDADAAAAAALYKHEDLSLKEGQTIRVGLKLGGASARGGGGASSSGGGGGGGGGFMSRAAAMPLGPLAPPPAGGAAQASRMLPPPPPPGGGSGNPFWDAGEGGTGEGAAGSGQQR</sequence>
<dbReference type="SUPFAM" id="SSF50729">
    <property type="entry name" value="PH domain-like"/>
    <property type="match status" value="1"/>
</dbReference>
<accession>A0A2V0P5X9</accession>
<dbReference type="CDD" id="cd13228">
    <property type="entry name" value="PHear_NECAP"/>
    <property type="match status" value="1"/>
</dbReference>
<dbReference type="InterPro" id="IPR012466">
    <property type="entry name" value="NECAP_PHear"/>
</dbReference>
<evidence type="ECO:0000259" key="2">
    <source>
        <dbReference type="Pfam" id="PF07933"/>
    </source>
</evidence>
<dbReference type="AlphaFoldDB" id="A0A2V0P5X9"/>